<evidence type="ECO:0000313" key="3">
    <source>
        <dbReference type="Proteomes" id="UP000199514"/>
    </source>
</evidence>
<evidence type="ECO:0000256" key="1">
    <source>
        <dbReference type="SAM" id="Phobius"/>
    </source>
</evidence>
<gene>
    <name evidence="2" type="ORF">SAMN05421780_10389</name>
</gene>
<reference evidence="2 3" key="1">
    <citation type="submission" date="2016-10" db="EMBL/GenBank/DDBJ databases">
        <authorList>
            <person name="de Groot N.N."/>
        </authorList>
    </citation>
    <scope>NUCLEOTIDE SEQUENCE [LARGE SCALE GENOMIC DNA]</scope>
    <source>
        <strain evidence="2 3">DSM 6793</strain>
    </source>
</reference>
<feature type="transmembrane region" description="Helical" evidence="1">
    <location>
        <begin position="24"/>
        <end position="46"/>
    </location>
</feature>
<keyword evidence="1" id="KW-1133">Transmembrane helix</keyword>
<name>A0A1I1GT85_9BACT</name>
<keyword evidence="3" id="KW-1185">Reference proteome</keyword>
<organism evidence="2 3">
    <name type="scientific">Flexibacter flexilis DSM 6793</name>
    <dbReference type="NCBI Taxonomy" id="927664"/>
    <lineage>
        <taxon>Bacteria</taxon>
        <taxon>Pseudomonadati</taxon>
        <taxon>Bacteroidota</taxon>
        <taxon>Cytophagia</taxon>
        <taxon>Cytophagales</taxon>
        <taxon>Flexibacteraceae</taxon>
        <taxon>Flexibacter</taxon>
    </lineage>
</organism>
<accession>A0A1I1GT85</accession>
<sequence>MIDYQEKEVPFSPAELQKLKSERILAVVVAAIIWLVFMAVSIFLLINNDSGWAWLSVLLPAIIGFTFVYMLNSLNKDIAYGKKIQVSGVLADKTQRTTTSTSGTGKYAAAKSRTDYFLVIGPRKIQVELRVYAQYHVGEKLEIELTKYDNAILAHRLASTATRADFYRKIRR</sequence>
<dbReference type="STRING" id="927664.SAMN05421780_10389"/>
<keyword evidence="1" id="KW-0472">Membrane</keyword>
<dbReference type="EMBL" id="FOLE01000003">
    <property type="protein sequence ID" value="SFC15029.1"/>
    <property type="molecule type" value="Genomic_DNA"/>
</dbReference>
<dbReference type="RefSeq" id="WP_091509782.1">
    <property type="nucleotide sequence ID" value="NZ_FOLE01000003.1"/>
</dbReference>
<evidence type="ECO:0000313" key="2">
    <source>
        <dbReference type="EMBL" id="SFC15029.1"/>
    </source>
</evidence>
<keyword evidence="1" id="KW-0812">Transmembrane</keyword>
<proteinExistence type="predicted"/>
<feature type="transmembrane region" description="Helical" evidence="1">
    <location>
        <begin position="52"/>
        <end position="72"/>
    </location>
</feature>
<dbReference type="AlphaFoldDB" id="A0A1I1GT85"/>
<dbReference type="Proteomes" id="UP000199514">
    <property type="component" value="Unassembled WGS sequence"/>
</dbReference>
<protein>
    <submittedName>
        <fullName evidence="2">Uncharacterized protein</fullName>
    </submittedName>
</protein>